<name>A0A3P7MVN2_DIBLA</name>
<dbReference type="Proteomes" id="UP000281553">
    <property type="component" value="Unassembled WGS sequence"/>
</dbReference>
<dbReference type="AlphaFoldDB" id="A0A3P7MVN2"/>
<reference evidence="1 2" key="1">
    <citation type="submission" date="2018-11" db="EMBL/GenBank/DDBJ databases">
        <authorList>
            <consortium name="Pathogen Informatics"/>
        </authorList>
    </citation>
    <scope>NUCLEOTIDE SEQUENCE [LARGE SCALE GENOMIC DNA]</scope>
</reference>
<keyword evidence="2" id="KW-1185">Reference proteome</keyword>
<proteinExistence type="predicted"/>
<organism evidence="1 2">
    <name type="scientific">Dibothriocephalus latus</name>
    <name type="common">Fish tapeworm</name>
    <name type="synonym">Diphyllobothrium latum</name>
    <dbReference type="NCBI Taxonomy" id="60516"/>
    <lineage>
        <taxon>Eukaryota</taxon>
        <taxon>Metazoa</taxon>
        <taxon>Spiralia</taxon>
        <taxon>Lophotrochozoa</taxon>
        <taxon>Platyhelminthes</taxon>
        <taxon>Cestoda</taxon>
        <taxon>Eucestoda</taxon>
        <taxon>Diphyllobothriidea</taxon>
        <taxon>Diphyllobothriidae</taxon>
        <taxon>Dibothriocephalus</taxon>
    </lineage>
</organism>
<dbReference type="EMBL" id="UYRU01084300">
    <property type="protein sequence ID" value="VDN33805.1"/>
    <property type="molecule type" value="Genomic_DNA"/>
</dbReference>
<sequence length="46" mass="5150">MIDILCDHEELVLNDITPSLSEKKSIVQTAYIPSLLSYISVRTTAQ</sequence>
<protein>
    <submittedName>
        <fullName evidence="1">Uncharacterized protein</fullName>
    </submittedName>
</protein>
<evidence type="ECO:0000313" key="2">
    <source>
        <dbReference type="Proteomes" id="UP000281553"/>
    </source>
</evidence>
<gene>
    <name evidence="1" type="ORF">DILT_LOCUS16335</name>
</gene>
<accession>A0A3P7MVN2</accession>
<evidence type="ECO:0000313" key="1">
    <source>
        <dbReference type="EMBL" id="VDN33805.1"/>
    </source>
</evidence>